<organism evidence="1 2">
    <name type="scientific">Paracoccus rhizosphaerae</name>
    <dbReference type="NCBI Taxonomy" id="1133347"/>
    <lineage>
        <taxon>Bacteria</taxon>
        <taxon>Pseudomonadati</taxon>
        <taxon>Pseudomonadota</taxon>
        <taxon>Alphaproteobacteria</taxon>
        <taxon>Rhodobacterales</taxon>
        <taxon>Paracoccaceae</taxon>
        <taxon>Paracoccus</taxon>
    </lineage>
</organism>
<protein>
    <submittedName>
        <fullName evidence="1">Uncharacterized protein</fullName>
    </submittedName>
</protein>
<dbReference type="RefSeq" id="WP_265507101.1">
    <property type="nucleotide sequence ID" value="NZ_JAOTBE010000024.1"/>
</dbReference>
<name>A0ABV6CEA4_9RHOB</name>
<evidence type="ECO:0000313" key="1">
    <source>
        <dbReference type="EMBL" id="MFC0199060.1"/>
    </source>
</evidence>
<proteinExistence type="predicted"/>
<comment type="caution">
    <text evidence="1">The sequence shown here is derived from an EMBL/GenBank/DDBJ whole genome shotgun (WGS) entry which is preliminary data.</text>
</comment>
<sequence length="123" mass="13942">MRLELRSIVAPGDLKNERLTLRALADLDVGDYLVAQTMLIDDYPATSFDHMLWFPFKSISKGDLVVVYSKGGTNKERTLSGGNTAHFFYLDLNQPIWDDPNKGAILLHTPSWESKSRDELKRS</sequence>
<gene>
    <name evidence="1" type="ORF">ACFFIZ_01560</name>
</gene>
<evidence type="ECO:0000313" key="2">
    <source>
        <dbReference type="Proteomes" id="UP001589795"/>
    </source>
</evidence>
<accession>A0ABV6CEA4</accession>
<reference evidence="1 2" key="1">
    <citation type="submission" date="2024-09" db="EMBL/GenBank/DDBJ databases">
        <authorList>
            <person name="Sun Q."/>
            <person name="Mori K."/>
        </authorList>
    </citation>
    <scope>NUCLEOTIDE SEQUENCE [LARGE SCALE GENOMIC DNA]</scope>
    <source>
        <strain evidence="1 2">CCM 7904</strain>
    </source>
</reference>
<dbReference type="EMBL" id="JBHLWQ010000016">
    <property type="protein sequence ID" value="MFC0199060.1"/>
    <property type="molecule type" value="Genomic_DNA"/>
</dbReference>
<keyword evidence="2" id="KW-1185">Reference proteome</keyword>
<dbReference type="Proteomes" id="UP001589795">
    <property type="component" value="Unassembled WGS sequence"/>
</dbReference>